<dbReference type="RefSeq" id="WP_352557007.1">
    <property type="nucleotide sequence ID" value="NZ_JAMYQB010000004.1"/>
</dbReference>
<dbReference type="InterPro" id="IPR029063">
    <property type="entry name" value="SAM-dependent_MTases_sf"/>
</dbReference>
<keyword evidence="2" id="KW-0489">Methyltransferase</keyword>
<reference evidence="2 3" key="1">
    <citation type="journal article" date="2024" name="Proc. Natl. Acad. Sci. U.S.A.">
        <title>The evolutionary genomics of adaptation to stress in wild rhizobium bacteria.</title>
        <authorList>
            <person name="Kehlet-Delgado H."/>
            <person name="Montoya A.P."/>
            <person name="Jensen K.T."/>
            <person name="Wendlandt C.E."/>
            <person name="Dexheimer C."/>
            <person name="Roberts M."/>
            <person name="Torres Martinez L."/>
            <person name="Friesen M.L."/>
            <person name="Griffitts J.S."/>
            <person name="Porter S.S."/>
        </authorList>
    </citation>
    <scope>NUCLEOTIDE SEQUENCE [LARGE SCALE GENOMIC DNA]</scope>
    <source>
        <strain evidence="2 3">M0641</strain>
    </source>
</reference>
<dbReference type="CDD" id="cd02440">
    <property type="entry name" value="AdoMet_MTases"/>
    <property type="match status" value="1"/>
</dbReference>
<dbReference type="Gene3D" id="3.40.50.150">
    <property type="entry name" value="Vaccinia Virus protein VP39"/>
    <property type="match status" value="1"/>
</dbReference>
<comment type="caution">
    <text evidence="2">The sequence shown here is derived from an EMBL/GenBank/DDBJ whole genome shotgun (WGS) entry which is preliminary data.</text>
</comment>
<evidence type="ECO:0000313" key="2">
    <source>
        <dbReference type="EMBL" id="MER9403956.1"/>
    </source>
</evidence>
<dbReference type="GO" id="GO:0032259">
    <property type="term" value="P:methylation"/>
    <property type="evidence" value="ECO:0007669"/>
    <property type="project" value="UniProtKB-KW"/>
</dbReference>
<dbReference type="Pfam" id="PF08241">
    <property type="entry name" value="Methyltransf_11"/>
    <property type="match status" value="1"/>
</dbReference>
<feature type="domain" description="Methyltransferase type 11" evidence="1">
    <location>
        <begin position="53"/>
        <end position="135"/>
    </location>
</feature>
<keyword evidence="2" id="KW-0808">Transferase</keyword>
<evidence type="ECO:0000259" key="1">
    <source>
        <dbReference type="Pfam" id="PF08241"/>
    </source>
</evidence>
<organism evidence="2 3">
    <name type="scientific">Mesorhizobium caraganae</name>
    <dbReference type="NCBI Taxonomy" id="483206"/>
    <lineage>
        <taxon>Bacteria</taxon>
        <taxon>Pseudomonadati</taxon>
        <taxon>Pseudomonadota</taxon>
        <taxon>Alphaproteobacteria</taxon>
        <taxon>Hyphomicrobiales</taxon>
        <taxon>Phyllobacteriaceae</taxon>
        <taxon>Mesorhizobium</taxon>
    </lineage>
</organism>
<gene>
    <name evidence="2" type="ORF">NKI36_07815</name>
</gene>
<sequence>MNLQMTMPSIDPHLLQGIMSRHLAMYRSKVPFYQATMLDSLRQVWAGDHRRLLDVGGGTGVIAQAMSELFPLEEVQTVDLVDRFCPSLTVSTRQYDGKTLPFSDDAFDAATLNNVMHHVPLAARAALLKEIRRVVDGPLYIKDHESLHALDRLRLTAMDAIGNIPFGGMVWARYLDRAEWERLAAESGYRIAARAAPLRYRNGLYEWLFPNRLEITLRLERV</sequence>
<proteinExistence type="predicted"/>
<dbReference type="Proteomes" id="UP001433071">
    <property type="component" value="Unassembled WGS sequence"/>
</dbReference>
<name>A0ABV1YWJ5_9HYPH</name>
<protein>
    <submittedName>
        <fullName evidence="2">Methyltransferase domain-containing protein</fullName>
    </submittedName>
</protein>
<dbReference type="EMBL" id="JAMYQB010000004">
    <property type="protein sequence ID" value="MER9403956.1"/>
    <property type="molecule type" value="Genomic_DNA"/>
</dbReference>
<evidence type="ECO:0000313" key="3">
    <source>
        <dbReference type="Proteomes" id="UP001433071"/>
    </source>
</evidence>
<dbReference type="GO" id="GO:0008168">
    <property type="term" value="F:methyltransferase activity"/>
    <property type="evidence" value="ECO:0007669"/>
    <property type="project" value="UniProtKB-KW"/>
</dbReference>
<keyword evidence="3" id="KW-1185">Reference proteome</keyword>
<dbReference type="InterPro" id="IPR013216">
    <property type="entry name" value="Methyltransf_11"/>
</dbReference>
<dbReference type="SUPFAM" id="SSF53335">
    <property type="entry name" value="S-adenosyl-L-methionine-dependent methyltransferases"/>
    <property type="match status" value="1"/>
</dbReference>
<accession>A0ABV1YWJ5</accession>